<dbReference type="EMBL" id="MLYV02000681">
    <property type="protein sequence ID" value="PSR79825.1"/>
    <property type="molecule type" value="Genomic_DNA"/>
</dbReference>
<organism evidence="3 4">
    <name type="scientific">Hermanssonia centrifuga</name>
    <dbReference type="NCBI Taxonomy" id="98765"/>
    <lineage>
        <taxon>Eukaryota</taxon>
        <taxon>Fungi</taxon>
        <taxon>Dikarya</taxon>
        <taxon>Basidiomycota</taxon>
        <taxon>Agaricomycotina</taxon>
        <taxon>Agaricomycetes</taxon>
        <taxon>Polyporales</taxon>
        <taxon>Meruliaceae</taxon>
        <taxon>Hermanssonia</taxon>
    </lineage>
</organism>
<dbReference type="STRING" id="98765.A0A2R6NY38"/>
<feature type="domain" description="NADAR" evidence="2">
    <location>
        <begin position="28"/>
        <end position="168"/>
    </location>
</feature>
<protein>
    <recommendedName>
        <fullName evidence="2">NADAR domain-containing protein</fullName>
    </recommendedName>
</protein>
<reference evidence="3 4" key="1">
    <citation type="submission" date="2018-02" db="EMBL/GenBank/DDBJ databases">
        <title>Genome sequence of the basidiomycete white-rot fungus Phlebia centrifuga.</title>
        <authorList>
            <person name="Granchi Z."/>
            <person name="Peng M."/>
            <person name="de Vries R.P."/>
            <person name="Hilden K."/>
            <person name="Makela M.R."/>
            <person name="Grigoriev I."/>
            <person name="Riley R."/>
        </authorList>
    </citation>
    <scope>NUCLEOTIDE SEQUENCE [LARGE SCALE GENOMIC DNA]</scope>
    <source>
        <strain evidence="3 4">FBCC195</strain>
    </source>
</reference>
<accession>A0A2R6NY38</accession>
<dbReference type="NCBIfam" id="TIGR02464">
    <property type="entry name" value="ribofla_fusion"/>
    <property type="match status" value="1"/>
</dbReference>
<dbReference type="Pfam" id="PF08719">
    <property type="entry name" value="NADAR"/>
    <property type="match status" value="1"/>
</dbReference>
<feature type="region of interest" description="Disordered" evidence="1">
    <location>
        <begin position="1"/>
        <end position="25"/>
    </location>
</feature>
<evidence type="ECO:0000313" key="3">
    <source>
        <dbReference type="EMBL" id="PSR79825.1"/>
    </source>
</evidence>
<dbReference type="InterPro" id="IPR012816">
    <property type="entry name" value="NADAR"/>
</dbReference>
<feature type="non-terminal residue" evidence="3">
    <location>
        <position position="1"/>
    </location>
</feature>
<dbReference type="Proteomes" id="UP000186601">
    <property type="component" value="Unassembled WGS sequence"/>
</dbReference>
<keyword evidence="4" id="KW-1185">Reference proteome</keyword>
<name>A0A2R6NY38_9APHY</name>
<dbReference type="Gene3D" id="1.10.357.40">
    <property type="entry name" value="YbiA-like"/>
    <property type="match status" value="1"/>
</dbReference>
<dbReference type="CDD" id="cd15457">
    <property type="entry name" value="NADAR"/>
    <property type="match status" value="1"/>
</dbReference>
<dbReference type="SUPFAM" id="SSF143990">
    <property type="entry name" value="YbiA-like"/>
    <property type="match status" value="1"/>
</dbReference>
<dbReference type="InterPro" id="IPR037238">
    <property type="entry name" value="YbiA-like_sf"/>
</dbReference>
<proteinExistence type="predicted"/>
<evidence type="ECO:0000259" key="2">
    <source>
        <dbReference type="Pfam" id="PF08719"/>
    </source>
</evidence>
<dbReference type="OrthoDB" id="206452at2759"/>
<sequence length="180" mass="21024">PVIPDIPLDAYTAPSSEPRSRNDSGPILFYDRDEPYFEFTNFSPHHVQFEGHTYPTAEHLFQAHKFMTTRPELADRIRHASTPRAALEEATRLKRLRRPDWFEVNVEIMDRILEEKFSQHRRLRYLLLDTGDRELVEASPVDSFWGIGEDRKGRNELGKALMRLRQRFSLLTTQTRAGGS</sequence>
<evidence type="ECO:0000313" key="4">
    <source>
        <dbReference type="Proteomes" id="UP000186601"/>
    </source>
</evidence>
<comment type="caution">
    <text evidence="3">The sequence shown here is derived from an EMBL/GenBank/DDBJ whole genome shotgun (WGS) entry which is preliminary data.</text>
</comment>
<gene>
    <name evidence="3" type="ORF">PHLCEN_2v6871</name>
</gene>
<dbReference type="AlphaFoldDB" id="A0A2R6NY38"/>
<evidence type="ECO:0000256" key="1">
    <source>
        <dbReference type="SAM" id="MobiDB-lite"/>
    </source>
</evidence>